<dbReference type="InParanoid" id="K1R8X1"/>
<evidence type="ECO:0000256" key="3">
    <source>
        <dbReference type="ARBA" id="ARBA00022989"/>
    </source>
</evidence>
<dbReference type="InterPro" id="IPR019543">
    <property type="entry name" value="APP_amyloid_C"/>
</dbReference>
<dbReference type="PROSITE" id="PS00320">
    <property type="entry name" value="APP_INTRA"/>
    <property type="match status" value="1"/>
</dbReference>
<keyword evidence="3" id="KW-1133">Transmembrane helix</keyword>
<dbReference type="PRINTS" id="PR00203">
    <property type="entry name" value="AMYLOIDA4"/>
</dbReference>
<protein>
    <submittedName>
        <fullName evidence="6">Amyloid beta A4 protein</fullName>
    </submittedName>
</protein>
<keyword evidence="4" id="KW-0472">Membrane</keyword>
<evidence type="ECO:0000256" key="1">
    <source>
        <dbReference type="ARBA" id="ARBA00004479"/>
    </source>
</evidence>
<dbReference type="HOGENOM" id="CLU_1497656_0_0_1"/>
<comment type="subcellular location">
    <subcellularLocation>
        <location evidence="1">Membrane</location>
        <topology evidence="1">Single-pass type I membrane protein</topology>
    </subcellularLocation>
</comment>
<evidence type="ECO:0000259" key="5">
    <source>
        <dbReference type="Pfam" id="PF10515"/>
    </source>
</evidence>
<dbReference type="PANTHER" id="PTHR23103">
    <property type="entry name" value="ALZHEIMER'S DISEASE BETA-AMYLOID RELATED"/>
    <property type="match status" value="1"/>
</dbReference>
<evidence type="ECO:0000313" key="6">
    <source>
        <dbReference type="EMBL" id="EKC30441.1"/>
    </source>
</evidence>
<dbReference type="GO" id="GO:0007417">
    <property type="term" value="P:central nervous system development"/>
    <property type="evidence" value="ECO:0007669"/>
    <property type="project" value="TreeGrafter"/>
</dbReference>
<reference evidence="6" key="1">
    <citation type="journal article" date="2012" name="Nature">
        <title>The oyster genome reveals stress adaptation and complexity of shell formation.</title>
        <authorList>
            <person name="Zhang G."/>
            <person name="Fang X."/>
            <person name="Guo X."/>
            <person name="Li L."/>
            <person name="Luo R."/>
            <person name="Xu F."/>
            <person name="Yang P."/>
            <person name="Zhang L."/>
            <person name="Wang X."/>
            <person name="Qi H."/>
            <person name="Xiong Z."/>
            <person name="Que H."/>
            <person name="Xie Y."/>
            <person name="Holland P.W."/>
            <person name="Paps J."/>
            <person name="Zhu Y."/>
            <person name="Wu F."/>
            <person name="Chen Y."/>
            <person name="Wang J."/>
            <person name="Peng C."/>
            <person name="Meng J."/>
            <person name="Yang L."/>
            <person name="Liu J."/>
            <person name="Wen B."/>
            <person name="Zhang N."/>
            <person name="Huang Z."/>
            <person name="Zhu Q."/>
            <person name="Feng Y."/>
            <person name="Mount A."/>
            <person name="Hedgecock D."/>
            <person name="Xu Z."/>
            <person name="Liu Y."/>
            <person name="Domazet-Loso T."/>
            <person name="Du Y."/>
            <person name="Sun X."/>
            <person name="Zhang S."/>
            <person name="Liu B."/>
            <person name="Cheng P."/>
            <person name="Jiang X."/>
            <person name="Li J."/>
            <person name="Fan D."/>
            <person name="Wang W."/>
            <person name="Fu W."/>
            <person name="Wang T."/>
            <person name="Wang B."/>
            <person name="Zhang J."/>
            <person name="Peng Z."/>
            <person name="Li Y."/>
            <person name="Li N."/>
            <person name="Wang J."/>
            <person name="Chen M."/>
            <person name="He Y."/>
            <person name="Tan F."/>
            <person name="Song X."/>
            <person name="Zheng Q."/>
            <person name="Huang R."/>
            <person name="Yang H."/>
            <person name="Du X."/>
            <person name="Chen L."/>
            <person name="Yang M."/>
            <person name="Gaffney P.M."/>
            <person name="Wang S."/>
            <person name="Luo L."/>
            <person name="She Z."/>
            <person name="Ming Y."/>
            <person name="Huang W."/>
            <person name="Zhang S."/>
            <person name="Huang B."/>
            <person name="Zhang Y."/>
            <person name="Qu T."/>
            <person name="Ni P."/>
            <person name="Miao G."/>
            <person name="Wang J."/>
            <person name="Wang Q."/>
            <person name="Steinberg C.E."/>
            <person name="Wang H."/>
            <person name="Li N."/>
            <person name="Qian L."/>
            <person name="Zhang G."/>
            <person name="Li Y."/>
            <person name="Yang H."/>
            <person name="Liu X."/>
            <person name="Wang J."/>
            <person name="Yin Y."/>
            <person name="Wang J."/>
        </authorList>
    </citation>
    <scope>NUCLEOTIDE SEQUENCE [LARGE SCALE GENOMIC DNA]</scope>
    <source>
        <strain evidence="6">05x7-T-G4-1.051#20</strain>
    </source>
</reference>
<evidence type="ECO:0000256" key="4">
    <source>
        <dbReference type="ARBA" id="ARBA00023136"/>
    </source>
</evidence>
<dbReference type="InterPro" id="IPR019745">
    <property type="entry name" value="Amyloid_glyco_intracell_CS"/>
</dbReference>
<dbReference type="Gene3D" id="2.30.29.30">
    <property type="entry name" value="Pleckstrin-homology domain (PH domain)/Phosphotyrosine-binding domain (PTB)"/>
    <property type="match status" value="1"/>
</dbReference>
<evidence type="ECO:0000256" key="2">
    <source>
        <dbReference type="ARBA" id="ARBA00022692"/>
    </source>
</evidence>
<proteinExistence type="predicted"/>
<dbReference type="GO" id="GO:0007409">
    <property type="term" value="P:axonogenesis"/>
    <property type="evidence" value="ECO:0007669"/>
    <property type="project" value="TreeGrafter"/>
</dbReference>
<dbReference type="InterPro" id="IPR011993">
    <property type="entry name" value="PH-like_dom_sf"/>
</dbReference>
<keyword evidence="2" id="KW-0812">Transmembrane</keyword>
<sequence length="180" mass="20203">MKQYSGLAESAKNIVMRPITVQTKKESNKATWTEKVMIDDENDDGDLADHLQEVKKTPIVEDDGLMPRIELNHQEENKVFISHRENDQASFNQGSYSSAHVATSTGSVFGIAIGSVAVFVIIIVAIVMLRKRSHRHPVTHGFAEMDPAASPEERHVANMQMNGYENPTYKYFELNTNAKK</sequence>
<dbReference type="PANTHER" id="PTHR23103:SF15">
    <property type="entry name" value="AMYLOID-BETA-LIKE PROTEIN"/>
    <property type="match status" value="1"/>
</dbReference>
<dbReference type="GO" id="GO:0016020">
    <property type="term" value="C:membrane"/>
    <property type="evidence" value="ECO:0007669"/>
    <property type="project" value="UniProtKB-SubCell"/>
</dbReference>
<gene>
    <name evidence="6" type="ORF">CGI_10021951</name>
</gene>
<organism evidence="6">
    <name type="scientific">Magallana gigas</name>
    <name type="common">Pacific oyster</name>
    <name type="synonym">Crassostrea gigas</name>
    <dbReference type="NCBI Taxonomy" id="29159"/>
    <lineage>
        <taxon>Eukaryota</taxon>
        <taxon>Metazoa</taxon>
        <taxon>Spiralia</taxon>
        <taxon>Lophotrochozoa</taxon>
        <taxon>Mollusca</taxon>
        <taxon>Bivalvia</taxon>
        <taxon>Autobranchia</taxon>
        <taxon>Pteriomorphia</taxon>
        <taxon>Ostreida</taxon>
        <taxon>Ostreoidea</taxon>
        <taxon>Ostreidae</taxon>
        <taxon>Magallana</taxon>
    </lineage>
</organism>
<dbReference type="InterPro" id="IPR008155">
    <property type="entry name" value="Amyloid_glyco"/>
</dbReference>
<name>K1R8X1_MAGGI</name>
<dbReference type="AlphaFoldDB" id="K1R8X1"/>
<accession>K1R8X1</accession>
<dbReference type="Pfam" id="PF10515">
    <property type="entry name" value="APP_amyloid"/>
    <property type="match status" value="1"/>
</dbReference>
<dbReference type="EMBL" id="JH818019">
    <property type="protein sequence ID" value="EKC30441.1"/>
    <property type="molecule type" value="Genomic_DNA"/>
</dbReference>
<feature type="domain" description="Beta-amyloid precursor protein C-terminal" evidence="5">
    <location>
        <begin position="122"/>
        <end position="173"/>
    </location>
</feature>